<gene>
    <name evidence="1" type="ORF">Klosneuvirus_3_120</name>
</gene>
<evidence type="ECO:0000313" key="1">
    <source>
        <dbReference type="EMBL" id="ARF11985.1"/>
    </source>
</evidence>
<protein>
    <submittedName>
        <fullName evidence="1">Uncharacterized protein</fullName>
    </submittedName>
</protein>
<proteinExistence type="predicted"/>
<dbReference type="EMBL" id="KY684110">
    <property type="protein sequence ID" value="ARF11985.1"/>
    <property type="molecule type" value="Genomic_DNA"/>
</dbReference>
<name>A0A1V0SJT0_9VIRU</name>
<reference evidence="1" key="1">
    <citation type="journal article" date="2017" name="Science">
        <title>Giant viruses with an expanded complement of translation system components.</title>
        <authorList>
            <person name="Schulz F."/>
            <person name="Yutin N."/>
            <person name="Ivanova N.N."/>
            <person name="Ortega D.R."/>
            <person name="Lee T.K."/>
            <person name="Vierheilig J."/>
            <person name="Daims H."/>
            <person name="Horn M."/>
            <person name="Wagner M."/>
            <person name="Jensen G.J."/>
            <person name="Kyrpides N.C."/>
            <person name="Koonin E.V."/>
            <person name="Woyke T."/>
        </authorList>
    </citation>
    <scope>NUCLEOTIDE SEQUENCE</scope>
    <source>
        <strain evidence="1">KNV1</strain>
    </source>
</reference>
<sequence>MTNKENKLYLNRHVLLCIDNKIEKPGLDEIQYLKNNFCGKVITDLKDLKQHNFTNTLVYIMGDVENQINEIENKDKKVFYVVKDLSYKYENYLDMINLISVGEVPINIHNVGIFFRSLFNDNKNYFESLNKEHQFQLLTESNKPGQSYRKGLYLSKVEENNDGVNFHLLRCSTNLNGPTDNFRQTDNEIINKVNHISQYFFEQKTDLNHVLAQIYNNTTVDGKEKKATIKEHSDKTKDMPGNGLMAFCTFYHFDEDVKDVKKSNNDKYDYCYKDTSVLTKLRFKLKECVNEPTLVKKFDVVLYPNSVFLMSLTTNRLYTHEIVPSHLPIEKLPTRLGYVIRCSKTKAVFKDNQIYIKDGDELMKLEEPTAEKVKRLKDIYFEENTSDKLIDYGKVDFSLNKGDYMKPNM</sequence>
<organism evidence="1">
    <name type="scientific">Klosneuvirus KNV1</name>
    <dbReference type="NCBI Taxonomy" id="1977640"/>
    <lineage>
        <taxon>Viruses</taxon>
        <taxon>Varidnaviria</taxon>
        <taxon>Bamfordvirae</taxon>
        <taxon>Nucleocytoviricota</taxon>
        <taxon>Megaviricetes</taxon>
        <taxon>Imitervirales</taxon>
        <taxon>Mimiviridae</taxon>
        <taxon>Klosneuvirinae</taxon>
        <taxon>Klosneuvirus</taxon>
    </lineage>
</organism>
<accession>A0A1V0SJT0</accession>
<dbReference type="Gene3D" id="2.60.120.590">
    <property type="entry name" value="Alpha-ketoglutarate-dependent dioxygenase AlkB-like"/>
    <property type="match status" value="1"/>
</dbReference>
<dbReference type="InterPro" id="IPR037151">
    <property type="entry name" value="AlkB-like_sf"/>
</dbReference>